<feature type="domain" description="DUF4439" evidence="1">
    <location>
        <begin position="6"/>
        <end position="140"/>
    </location>
</feature>
<comment type="caution">
    <text evidence="2">The sequence shown here is derived from an EMBL/GenBank/DDBJ whole genome shotgun (WGS) entry which is preliminary data.</text>
</comment>
<accession>A0ABS7RQG7</accession>
<protein>
    <submittedName>
        <fullName evidence="2">Ferritin-like domain-containing protein</fullName>
    </submittedName>
</protein>
<dbReference type="RefSeq" id="WP_221025519.1">
    <property type="nucleotide sequence ID" value="NZ_JAIEZQ010000002.1"/>
</dbReference>
<dbReference type="Gene3D" id="1.20.1260.10">
    <property type="match status" value="1"/>
</dbReference>
<evidence type="ECO:0000313" key="3">
    <source>
        <dbReference type="Proteomes" id="UP000754710"/>
    </source>
</evidence>
<evidence type="ECO:0000313" key="2">
    <source>
        <dbReference type="EMBL" id="MBY9075817.1"/>
    </source>
</evidence>
<dbReference type="InterPro" id="IPR009078">
    <property type="entry name" value="Ferritin-like_SF"/>
</dbReference>
<reference evidence="2 3" key="1">
    <citation type="submission" date="2021-08" db="EMBL/GenBank/DDBJ databases">
        <title>Nocardioides bacterium WL0053 sp. nov., isolated from the sediment.</title>
        <authorList>
            <person name="Wang L."/>
            <person name="Zhang D."/>
            <person name="Zhang A."/>
        </authorList>
    </citation>
    <scope>NUCLEOTIDE SEQUENCE [LARGE SCALE GENOMIC DNA]</scope>
    <source>
        <strain evidence="2 3">WL0053</strain>
    </source>
</reference>
<dbReference type="Pfam" id="PF14530">
    <property type="entry name" value="DUF4439"/>
    <property type="match status" value="1"/>
</dbReference>
<sequence length="141" mass="15000">MTPVEAMQAALAGEHAAVYVYGVVGGRVSVSTEPDLWSRVRTAYTLHRGRRDQLVSMLRTAEAEPVASEVSYDLPTPATSTEELTAAALLLEQRCSAVYADMVGSTSGANRQWALEALEDAAVRSLSFGAKPDAFPGIAEL</sequence>
<proteinExistence type="predicted"/>
<gene>
    <name evidence="2" type="ORF">K1X13_13375</name>
</gene>
<dbReference type="EMBL" id="JAIEZQ010000002">
    <property type="protein sequence ID" value="MBY9075817.1"/>
    <property type="molecule type" value="Genomic_DNA"/>
</dbReference>
<dbReference type="InterPro" id="IPR012347">
    <property type="entry name" value="Ferritin-like"/>
</dbReference>
<keyword evidence="3" id="KW-1185">Reference proteome</keyword>
<dbReference type="SUPFAM" id="SSF47240">
    <property type="entry name" value="Ferritin-like"/>
    <property type="match status" value="1"/>
</dbReference>
<evidence type="ECO:0000259" key="1">
    <source>
        <dbReference type="Pfam" id="PF14530"/>
    </source>
</evidence>
<name>A0ABS7RQG7_9ACTN</name>
<dbReference type="InterPro" id="IPR029447">
    <property type="entry name" value="DUF4439"/>
</dbReference>
<organism evidence="2 3">
    <name type="scientific">Nocardioides jiangsuensis</name>
    <dbReference type="NCBI Taxonomy" id="2866161"/>
    <lineage>
        <taxon>Bacteria</taxon>
        <taxon>Bacillati</taxon>
        <taxon>Actinomycetota</taxon>
        <taxon>Actinomycetes</taxon>
        <taxon>Propionibacteriales</taxon>
        <taxon>Nocardioidaceae</taxon>
        <taxon>Nocardioides</taxon>
    </lineage>
</organism>
<dbReference type="CDD" id="cd00657">
    <property type="entry name" value="Ferritin_like"/>
    <property type="match status" value="1"/>
</dbReference>
<dbReference type="Proteomes" id="UP000754710">
    <property type="component" value="Unassembled WGS sequence"/>
</dbReference>